<feature type="region of interest" description="Disordered" evidence="11">
    <location>
        <begin position="371"/>
        <end position="393"/>
    </location>
</feature>
<dbReference type="PRINTS" id="PR00896">
    <property type="entry name" value="VASOPRESSINR"/>
</dbReference>
<evidence type="ECO:0000256" key="11">
    <source>
        <dbReference type="SAM" id="MobiDB-lite"/>
    </source>
</evidence>
<evidence type="ECO:0000256" key="5">
    <source>
        <dbReference type="ARBA" id="ARBA00023040"/>
    </source>
</evidence>
<dbReference type="PANTHER" id="PTHR24241:SF161">
    <property type="entry name" value="G-PROTEIN COUPLED RECEPTORS FAMILY 1 PROFILE DOMAIN-CONTAINING PROTEIN"/>
    <property type="match status" value="1"/>
</dbReference>
<name>A0A0K0PUK7_PLADU</name>
<keyword evidence="5 10" id="KW-0297">G-protein coupled receptor</keyword>
<keyword evidence="7 10" id="KW-0675">Receptor</keyword>
<keyword evidence="4 10" id="KW-1133">Transmembrane helix</keyword>
<dbReference type="GO" id="GO:0032870">
    <property type="term" value="P:cellular response to hormone stimulus"/>
    <property type="evidence" value="ECO:0007669"/>
    <property type="project" value="TreeGrafter"/>
</dbReference>
<reference evidence="13" key="1">
    <citation type="journal article" date="2015" name="Cell Rep.">
        <title>Large-Scale Combinatorial Deorphanization of Platynereis Neuropeptide GPCRs.</title>
        <authorList>
            <person name="Bauknecht P.M."/>
            <person name="Jekely G."/>
        </authorList>
    </citation>
    <scope>NUCLEOTIDE SEQUENCE</scope>
</reference>
<dbReference type="PROSITE" id="PS00237">
    <property type="entry name" value="G_PROTEIN_RECEP_F1_1"/>
    <property type="match status" value="1"/>
</dbReference>
<dbReference type="SUPFAM" id="SSF81321">
    <property type="entry name" value="Family A G protein-coupled receptor-like"/>
    <property type="match status" value="1"/>
</dbReference>
<dbReference type="PANTHER" id="PTHR24241">
    <property type="entry name" value="NEUROPEPTIDE RECEPTOR-RELATED G-PROTEIN COUPLED RECEPTOR"/>
    <property type="match status" value="1"/>
</dbReference>
<dbReference type="EMBL" id="KP294020">
    <property type="protein sequence ID" value="AKQ63074.1"/>
    <property type="molecule type" value="mRNA"/>
</dbReference>
<dbReference type="InterPro" id="IPR001817">
    <property type="entry name" value="Vasoprsn_rcpt"/>
</dbReference>
<feature type="domain" description="G-protein coupled receptors family 1 profile" evidence="12">
    <location>
        <begin position="50"/>
        <end position="349"/>
    </location>
</feature>
<feature type="transmembrane region" description="Helical" evidence="10">
    <location>
        <begin position="111"/>
        <end position="130"/>
    </location>
</feature>
<evidence type="ECO:0000256" key="9">
    <source>
        <dbReference type="ARBA" id="ARBA00023224"/>
    </source>
</evidence>
<feature type="transmembrane region" description="Helical" evidence="10">
    <location>
        <begin position="293"/>
        <end position="318"/>
    </location>
</feature>
<feature type="transmembrane region" description="Helical" evidence="10">
    <location>
        <begin position="70"/>
        <end position="91"/>
    </location>
</feature>
<evidence type="ECO:0000256" key="2">
    <source>
        <dbReference type="ARBA" id="ARBA00022475"/>
    </source>
</evidence>
<evidence type="ECO:0000313" key="13">
    <source>
        <dbReference type="EMBL" id="AKQ63074.1"/>
    </source>
</evidence>
<dbReference type="PROSITE" id="PS50262">
    <property type="entry name" value="G_PROTEIN_RECEP_F1_2"/>
    <property type="match status" value="1"/>
</dbReference>
<sequence>MESVTSPPHLGMVNFTLATAANASQPGRDERLARVEISIQGIIFVLALIGNMCVLYGLTYRKKKTSRMHVFIMHLSIADLMVAFFNILPQLLWDVTYRFQGNDFLCRTVKYMQVVVMYLSTYILVMTAIDRYRAICHPLSNHSGSKKRVKVMIGIAWGLSLTLSTPQLVIFSYHEVESGVYDCWAYFYPEWTVKLYITCFTVSIYILPFYILAVLYGRICWEVWKNARHRDSQSDRFIEGKVVYKFNGTGTISIISPHLGTTRKHKNGGHRFKDTLCPRAHSMRGFSRSKIKTIQLTFVVIIAYVICWSPFFITQMWWAFDENAPYNNSTFVICLLLGSLNSCCNPWIYMAFSGSLIQQLLPCRKIRKSQRPKYREKAREPPKQNSKSESKSSSVCPCQERILCEKNKNKNMNHNNINHITYHNHNQFGQANGNVMMNRNRLDSPTSSTKITGTGSLSQSRKLRCQIFRMNGFMNFRFDSSHQCEPLYKDDLHLGGNEARGQGHMYYCQCQGQNNCNNCNCTTCNCNTCNCIPLADISARGHRDSCSNHDNRGQGAEYYRLDDGSCQVLYDLSTARRYRKYLSQPSLTYDGRCQSNERVNSRCTTSV</sequence>
<keyword evidence="3 10" id="KW-0812">Transmembrane</keyword>
<feature type="transmembrane region" description="Helical" evidence="10">
    <location>
        <begin position="193"/>
        <end position="216"/>
    </location>
</feature>
<dbReference type="Pfam" id="PF00001">
    <property type="entry name" value="7tm_1"/>
    <property type="match status" value="1"/>
</dbReference>
<keyword evidence="2" id="KW-1003">Cell membrane</keyword>
<evidence type="ECO:0000256" key="1">
    <source>
        <dbReference type="ARBA" id="ARBA00004651"/>
    </source>
</evidence>
<keyword evidence="8 10" id="KW-0325">Glycoprotein</keyword>
<comment type="subcellular location">
    <subcellularLocation>
        <location evidence="1 10">Cell membrane</location>
        <topology evidence="1 10">Multi-pass membrane protein</topology>
    </subcellularLocation>
</comment>
<evidence type="ECO:0000256" key="4">
    <source>
        <dbReference type="ARBA" id="ARBA00022989"/>
    </source>
</evidence>
<dbReference type="GO" id="GO:0042277">
    <property type="term" value="F:peptide binding"/>
    <property type="evidence" value="ECO:0007669"/>
    <property type="project" value="TreeGrafter"/>
</dbReference>
<feature type="transmembrane region" description="Helical" evidence="10">
    <location>
        <begin position="151"/>
        <end position="173"/>
    </location>
</feature>
<dbReference type="Gene3D" id="1.20.1070.10">
    <property type="entry name" value="Rhodopsin 7-helix transmembrane proteins"/>
    <property type="match status" value="1"/>
</dbReference>
<dbReference type="InterPro" id="IPR017452">
    <property type="entry name" value="GPCR_Rhodpsn_7TM"/>
</dbReference>
<proteinExistence type="evidence at transcript level"/>
<dbReference type="InterPro" id="IPR000276">
    <property type="entry name" value="GPCR_Rhodpsn"/>
</dbReference>
<keyword evidence="6 10" id="KW-0472">Membrane</keyword>
<dbReference type="GO" id="GO:0005000">
    <property type="term" value="F:vasopressin receptor activity"/>
    <property type="evidence" value="ECO:0007669"/>
    <property type="project" value="InterPro"/>
</dbReference>
<organism evidence="13">
    <name type="scientific">Platynereis dumerilii</name>
    <name type="common">Dumeril's clam worm</name>
    <dbReference type="NCBI Taxonomy" id="6359"/>
    <lineage>
        <taxon>Eukaryota</taxon>
        <taxon>Metazoa</taxon>
        <taxon>Spiralia</taxon>
        <taxon>Lophotrochozoa</taxon>
        <taxon>Annelida</taxon>
        <taxon>Polychaeta</taxon>
        <taxon>Errantia</taxon>
        <taxon>Phyllodocida</taxon>
        <taxon>Nereididae</taxon>
        <taxon>Platynereis</taxon>
    </lineage>
</organism>
<evidence type="ECO:0000256" key="6">
    <source>
        <dbReference type="ARBA" id="ARBA00023136"/>
    </source>
</evidence>
<evidence type="ECO:0000256" key="7">
    <source>
        <dbReference type="ARBA" id="ARBA00023170"/>
    </source>
</evidence>
<dbReference type="PRINTS" id="PR00237">
    <property type="entry name" value="GPCRRHODOPSN"/>
</dbReference>
<evidence type="ECO:0000259" key="12">
    <source>
        <dbReference type="PROSITE" id="PS50262"/>
    </source>
</evidence>
<dbReference type="GO" id="GO:0005886">
    <property type="term" value="C:plasma membrane"/>
    <property type="evidence" value="ECO:0007669"/>
    <property type="project" value="UniProtKB-SubCell"/>
</dbReference>
<feature type="transmembrane region" description="Helical" evidence="10">
    <location>
        <begin position="330"/>
        <end position="352"/>
    </location>
</feature>
<evidence type="ECO:0000256" key="8">
    <source>
        <dbReference type="ARBA" id="ARBA00023180"/>
    </source>
</evidence>
<feature type="compositionally biased region" description="Basic and acidic residues" evidence="11">
    <location>
        <begin position="373"/>
        <end position="390"/>
    </location>
</feature>
<keyword evidence="9 10" id="KW-0807">Transducer</keyword>
<protein>
    <submittedName>
        <fullName evidence="13">Orphan G-protein coupled receptor 65</fullName>
    </submittedName>
</protein>
<dbReference type="CDD" id="cd15196">
    <property type="entry name" value="7tmA_Vasopressin_Oxytocin"/>
    <property type="match status" value="1"/>
</dbReference>
<accession>A0A0K0PUK7</accession>
<dbReference type="AlphaFoldDB" id="A0A0K0PUK7"/>
<comment type="similarity">
    <text evidence="10">Belongs to the G-protein coupled receptor 1 family. Vasopressin/oxytocin receptor subfamily.</text>
</comment>
<feature type="transmembrane region" description="Helical" evidence="10">
    <location>
        <begin position="37"/>
        <end position="58"/>
    </location>
</feature>
<evidence type="ECO:0000256" key="10">
    <source>
        <dbReference type="RuleBase" id="RU046427"/>
    </source>
</evidence>
<evidence type="ECO:0000256" key="3">
    <source>
        <dbReference type="ARBA" id="ARBA00022692"/>
    </source>
</evidence>